<dbReference type="EMBL" id="CAMPGE010020221">
    <property type="protein sequence ID" value="CAI2378489.1"/>
    <property type="molecule type" value="Genomic_DNA"/>
</dbReference>
<gene>
    <name evidence="1" type="ORF">ECRASSUSDP1_LOCUS19886</name>
</gene>
<keyword evidence="2" id="KW-1185">Reference proteome</keyword>
<comment type="caution">
    <text evidence="1">The sequence shown here is derived from an EMBL/GenBank/DDBJ whole genome shotgun (WGS) entry which is preliminary data.</text>
</comment>
<proteinExistence type="predicted"/>
<protein>
    <submittedName>
        <fullName evidence="1">Uncharacterized protein</fullName>
    </submittedName>
</protein>
<dbReference type="AlphaFoldDB" id="A0AAD1XTA7"/>
<dbReference type="Proteomes" id="UP001295684">
    <property type="component" value="Unassembled WGS sequence"/>
</dbReference>
<organism evidence="1 2">
    <name type="scientific">Euplotes crassus</name>
    <dbReference type="NCBI Taxonomy" id="5936"/>
    <lineage>
        <taxon>Eukaryota</taxon>
        <taxon>Sar</taxon>
        <taxon>Alveolata</taxon>
        <taxon>Ciliophora</taxon>
        <taxon>Intramacronucleata</taxon>
        <taxon>Spirotrichea</taxon>
        <taxon>Hypotrichia</taxon>
        <taxon>Euplotida</taxon>
        <taxon>Euplotidae</taxon>
        <taxon>Moneuplotes</taxon>
    </lineage>
</organism>
<sequence>MAEDPVTAEKLLKISEKDILSLEMNKSESYNLKSCEVDEDDVTINEILSKKTNDNPLLKKNKKENLTVQNSGVTL</sequence>
<evidence type="ECO:0000313" key="1">
    <source>
        <dbReference type="EMBL" id="CAI2378489.1"/>
    </source>
</evidence>
<name>A0AAD1XTA7_EUPCR</name>
<evidence type="ECO:0000313" key="2">
    <source>
        <dbReference type="Proteomes" id="UP001295684"/>
    </source>
</evidence>
<accession>A0AAD1XTA7</accession>
<reference evidence="1" key="1">
    <citation type="submission" date="2023-07" db="EMBL/GenBank/DDBJ databases">
        <authorList>
            <consortium name="AG Swart"/>
            <person name="Singh M."/>
            <person name="Singh A."/>
            <person name="Seah K."/>
            <person name="Emmerich C."/>
        </authorList>
    </citation>
    <scope>NUCLEOTIDE SEQUENCE</scope>
    <source>
        <strain evidence="1">DP1</strain>
    </source>
</reference>